<evidence type="ECO:0000313" key="3">
    <source>
        <dbReference type="Proteomes" id="UP000399805"/>
    </source>
</evidence>
<feature type="region of interest" description="Disordered" evidence="1">
    <location>
        <begin position="27"/>
        <end position="58"/>
    </location>
</feature>
<dbReference type="EMBL" id="CABVGP010000002">
    <property type="protein sequence ID" value="VVJ21989.1"/>
    <property type="molecule type" value="Genomic_DNA"/>
</dbReference>
<organism evidence="2 3">
    <name type="scientific">Amycolatopsis camponoti</name>
    <dbReference type="NCBI Taxonomy" id="2606593"/>
    <lineage>
        <taxon>Bacteria</taxon>
        <taxon>Bacillati</taxon>
        <taxon>Actinomycetota</taxon>
        <taxon>Actinomycetes</taxon>
        <taxon>Pseudonocardiales</taxon>
        <taxon>Pseudonocardiaceae</taxon>
        <taxon>Amycolatopsis</taxon>
    </lineage>
</organism>
<protein>
    <submittedName>
        <fullName evidence="2">Uncharacterized protein</fullName>
    </submittedName>
</protein>
<proteinExistence type="predicted"/>
<keyword evidence="3" id="KW-1185">Reference proteome</keyword>
<dbReference type="Proteomes" id="UP000399805">
    <property type="component" value="Unassembled WGS sequence"/>
</dbReference>
<gene>
    <name evidence="2" type="ORF">AA23TX_07002</name>
</gene>
<name>A0A6I8LXV5_9PSEU</name>
<reference evidence="2 3" key="1">
    <citation type="submission" date="2019-09" db="EMBL/GenBank/DDBJ databases">
        <authorList>
            <person name="Leyn A S."/>
        </authorList>
    </citation>
    <scope>NUCLEOTIDE SEQUENCE [LARGE SCALE GENOMIC DNA]</scope>
    <source>
        <strain evidence="2">AA231_1</strain>
    </source>
</reference>
<evidence type="ECO:0000256" key="1">
    <source>
        <dbReference type="SAM" id="MobiDB-lite"/>
    </source>
</evidence>
<sequence length="58" mass="6576">MILCRPVRIILLGRSDPNRFRVRFRSPLPSRIRPPPRVSPTGRISGNHFDPAEQIGTA</sequence>
<accession>A0A6I8LXV5</accession>
<evidence type="ECO:0000313" key="2">
    <source>
        <dbReference type="EMBL" id="VVJ21989.1"/>
    </source>
</evidence>
<dbReference type="AlphaFoldDB" id="A0A6I8LXV5"/>